<keyword evidence="7" id="KW-1015">Disulfide bond</keyword>
<dbReference type="InterPro" id="IPR003599">
    <property type="entry name" value="Ig_sub"/>
</dbReference>
<dbReference type="SMART" id="SM00409">
    <property type="entry name" value="IG"/>
    <property type="match status" value="1"/>
</dbReference>
<evidence type="ECO:0000313" key="15">
    <source>
        <dbReference type="RefSeq" id="XP_032802539.1"/>
    </source>
</evidence>
<dbReference type="KEGG" id="pmrn:116938921"/>
<dbReference type="Gene3D" id="2.60.40.10">
    <property type="entry name" value="Immunoglobulins"/>
    <property type="match status" value="1"/>
</dbReference>
<dbReference type="GO" id="GO:0042102">
    <property type="term" value="P:positive regulation of T cell proliferation"/>
    <property type="evidence" value="ECO:0007669"/>
    <property type="project" value="TreeGrafter"/>
</dbReference>
<evidence type="ECO:0000256" key="5">
    <source>
        <dbReference type="ARBA" id="ARBA00022989"/>
    </source>
</evidence>
<dbReference type="GO" id="GO:0009897">
    <property type="term" value="C:external side of plasma membrane"/>
    <property type="evidence" value="ECO:0007669"/>
    <property type="project" value="TreeGrafter"/>
</dbReference>
<dbReference type="AlphaFoldDB" id="A0AAJ7SNG2"/>
<evidence type="ECO:0000256" key="10">
    <source>
        <dbReference type="ARBA" id="ARBA00023319"/>
    </source>
</evidence>
<keyword evidence="10" id="KW-0393">Immunoglobulin domain</keyword>
<dbReference type="InterPro" id="IPR036179">
    <property type="entry name" value="Ig-like_dom_sf"/>
</dbReference>
<dbReference type="GO" id="GO:0071222">
    <property type="term" value="P:cellular response to lipopolysaccharide"/>
    <property type="evidence" value="ECO:0007669"/>
    <property type="project" value="TreeGrafter"/>
</dbReference>
<keyword evidence="14" id="KW-1185">Reference proteome</keyword>
<keyword evidence="5 11" id="KW-1133">Transmembrane helix</keyword>
<organism evidence="14 15">
    <name type="scientific">Petromyzon marinus</name>
    <name type="common">Sea lamprey</name>
    <dbReference type="NCBI Taxonomy" id="7757"/>
    <lineage>
        <taxon>Eukaryota</taxon>
        <taxon>Metazoa</taxon>
        <taxon>Chordata</taxon>
        <taxon>Craniata</taxon>
        <taxon>Vertebrata</taxon>
        <taxon>Cyclostomata</taxon>
        <taxon>Hyperoartia</taxon>
        <taxon>Petromyzontiformes</taxon>
        <taxon>Petromyzontidae</taxon>
        <taxon>Petromyzon</taxon>
    </lineage>
</organism>
<evidence type="ECO:0000256" key="3">
    <source>
        <dbReference type="ARBA" id="ARBA00022692"/>
    </source>
</evidence>
<protein>
    <submittedName>
        <fullName evidence="15">Uncharacterized protein LOC116938921</fullName>
    </submittedName>
</protein>
<dbReference type="GO" id="GO:0006955">
    <property type="term" value="P:immune response"/>
    <property type="evidence" value="ECO:0007669"/>
    <property type="project" value="TreeGrafter"/>
</dbReference>
<dbReference type="InterPro" id="IPR007110">
    <property type="entry name" value="Ig-like_dom"/>
</dbReference>
<keyword evidence="4 12" id="KW-0732">Signal</keyword>
<accession>A0AAJ7SNG2</accession>
<feature type="transmembrane region" description="Helical" evidence="11">
    <location>
        <begin position="152"/>
        <end position="174"/>
    </location>
</feature>
<evidence type="ECO:0000256" key="7">
    <source>
        <dbReference type="ARBA" id="ARBA00023157"/>
    </source>
</evidence>
<dbReference type="PROSITE" id="PS50835">
    <property type="entry name" value="IG_LIKE"/>
    <property type="match status" value="1"/>
</dbReference>
<evidence type="ECO:0000256" key="8">
    <source>
        <dbReference type="ARBA" id="ARBA00023170"/>
    </source>
</evidence>
<dbReference type="PANTHER" id="PTHR25466">
    <property type="entry name" value="T-LYMPHOCYTE ACTIVATION ANTIGEN"/>
    <property type="match status" value="1"/>
</dbReference>
<evidence type="ECO:0000256" key="11">
    <source>
        <dbReference type="SAM" id="Phobius"/>
    </source>
</evidence>
<dbReference type="SUPFAM" id="SSF48726">
    <property type="entry name" value="Immunoglobulin"/>
    <property type="match status" value="1"/>
</dbReference>
<evidence type="ECO:0000256" key="2">
    <source>
        <dbReference type="ARBA" id="ARBA00022475"/>
    </source>
</evidence>
<reference evidence="15" key="1">
    <citation type="submission" date="2025-08" db="UniProtKB">
        <authorList>
            <consortium name="RefSeq"/>
        </authorList>
    </citation>
    <scope>IDENTIFICATION</scope>
    <source>
        <tissue evidence="15">Sperm</tissue>
    </source>
</reference>
<keyword evidence="3 11" id="KW-0812">Transmembrane</keyword>
<feature type="domain" description="Ig-like" evidence="13">
    <location>
        <begin position="36"/>
        <end position="128"/>
    </location>
</feature>
<name>A0AAJ7SNG2_PETMA</name>
<keyword evidence="8" id="KW-0675">Receptor</keyword>
<comment type="subcellular location">
    <subcellularLocation>
        <location evidence="1">Cell membrane</location>
        <topology evidence="1">Single-pass type I membrane protein</topology>
    </subcellularLocation>
</comment>
<gene>
    <name evidence="15" type="primary">LOC116938921</name>
</gene>
<sequence>MFLHAFILSQIFHYKMLLLLAWATYTAAFVPVRATPVRTQVEVTGLLGDGVDISCQFPAPTLGEKVDVDWFYKDSFESCKELPLVSSRLHCTLDVAQGQARLVIMNLGQEDEGPYQCKVQRLSSGEVTSSTTRLVVKDEPRQDSDAEESGLWWLWLVVLSVVLVIVIAVSCYFWRQRSPSKRVAGHNNSQKNPCQQSPVKTLMKKTLSQAL</sequence>
<evidence type="ECO:0000259" key="13">
    <source>
        <dbReference type="PROSITE" id="PS50835"/>
    </source>
</evidence>
<dbReference type="GeneID" id="116938921"/>
<dbReference type="PANTHER" id="PTHR25466:SF9">
    <property type="entry name" value="FIBRONECTIN TYPE-III DOMAIN-CONTAINING PROTEIN"/>
    <property type="match status" value="1"/>
</dbReference>
<dbReference type="InterPro" id="IPR013783">
    <property type="entry name" value="Ig-like_fold"/>
</dbReference>
<dbReference type="InterPro" id="IPR013106">
    <property type="entry name" value="Ig_V-set"/>
</dbReference>
<dbReference type="InterPro" id="IPR051713">
    <property type="entry name" value="T-cell_Activation_Regulation"/>
</dbReference>
<dbReference type="GO" id="GO:0007166">
    <property type="term" value="P:cell surface receptor signaling pathway"/>
    <property type="evidence" value="ECO:0007669"/>
    <property type="project" value="TreeGrafter"/>
</dbReference>
<proteinExistence type="predicted"/>
<dbReference type="Pfam" id="PF07686">
    <property type="entry name" value="V-set"/>
    <property type="match status" value="1"/>
</dbReference>
<evidence type="ECO:0000256" key="4">
    <source>
        <dbReference type="ARBA" id="ARBA00022729"/>
    </source>
</evidence>
<dbReference type="GO" id="GO:0042130">
    <property type="term" value="P:negative regulation of T cell proliferation"/>
    <property type="evidence" value="ECO:0007669"/>
    <property type="project" value="TreeGrafter"/>
</dbReference>
<evidence type="ECO:0000256" key="9">
    <source>
        <dbReference type="ARBA" id="ARBA00023180"/>
    </source>
</evidence>
<evidence type="ECO:0000256" key="12">
    <source>
        <dbReference type="SAM" id="SignalP"/>
    </source>
</evidence>
<evidence type="ECO:0000256" key="6">
    <source>
        <dbReference type="ARBA" id="ARBA00023136"/>
    </source>
</evidence>
<keyword evidence="9" id="KW-0325">Glycoprotein</keyword>
<feature type="chain" id="PRO_5042538674" evidence="12">
    <location>
        <begin position="29"/>
        <end position="211"/>
    </location>
</feature>
<evidence type="ECO:0000313" key="14">
    <source>
        <dbReference type="Proteomes" id="UP001318040"/>
    </source>
</evidence>
<evidence type="ECO:0000256" key="1">
    <source>
        <dbReference type="ARBA" id="ARBA00004251"/>
    </source>
</evidence>
<feature type="signal peptide" evidence="12">
    <location>
        <begin position="1"/>
        <end position="28"/>
    </location>
</feature>
<keyword evidence="6 11" id="KW-0472">Membrane</keyword>
<dbReference type="GO" id="GO:0031295">
    <property type="term" value="P:T cell costimulation"/>
    <property type="evidence" value="ECO:0007669"/>
    <property type="project" value="TreeGrafter"/>
</dbReference>
<dbReference type="Proteomes" id="UP001318040">
    <property type="component" value="Chromosome 5"/>
</dbReference>
<dbReference type="RefSeq" id="XP_032802539.1">
    <property type="nucleotide sequence ID" value="XM_032946648.1"/>
</dbReference>
<keyword evidence="2" id="KW-1003">Cell membrane</keyword>